<organism evidence="8 9">
    <name type="scientific">Gordonia pseudamarae</name>
    <dbReference type="NCBI Taxonomy" id="2831662"/>
    <lineage>
        <taxon>Bacteria</taxon>
        <taxon>Bacillati</taxon>
        <taxon>Actinomycetota</taxon>
        <taxon>Actinomycetes</taxon>
        <taxon>Mycobacteriales</taxon>
        <taxon>Gordoniaceae</taxon>
        <taxon>Gordonia</taxon>
    </lineage>
</organism>
<comment type="subcellular location">
    <subcellularLocation>
        <location evidence="6">Cell membrane</location>
        <topology evidence="6">Lipid-anchor</topology>
    </subcellularLocation>
</comment>
<keyword evidence="9" id="KW-1185">Reference proteome</keyword>
<dbReference type="Pfam" id="PF10647">
    <property type="entry name" value="Gmad1"/>
    <property type="match status" value="1"/>
</dbReference>
<reference evidence="8" key="1">
    <citation type="journal article" date="2021" name="Nat. Microbiol.">
        <title>Cocultivation of an ultrasmall environmental parasitic bacterium with lytic ability against bacteria associated with wastewater foams.</title>
        <authorList>
            <person name="Batinovic S."/>
            <person name="Rose J.J.A."/>
            <person name="Ratcliffe J."/>
            <person name="Seviour R.J."/>
            <person name="Petrovski S."/>
        </authorList>
    </citation>
    <scope>NUCLEOTIDE SEQUENCE</scope>
    <source>
        <strain evidence="8">CON9</strain>
    </source>
</reference>
<dbReference type="Pfam" id="PF10646">
    <property type="entry name" value="Germane"/>
    <property type="match status" value="1"/>
</dbReference>
<evidence type="ECO:0000256" key="2">
    <source>
        <dbReference type="ARBA" id="ARBA00022729"/>
    </source>
</evidence>
<dbReference type="SUPFAM" id="SSF75011">
    <property type="entry name" value="3-carboxy-cis,cis-mucoante lactonizing enzyme"/>
    <property type="match status" value="1"/>
</dbReference>
<proteinExistence type="inferred from homology"/>
<keyword evidence="5 6" id="KW-0449">Lipoprotein</keyword>
<dbReference type="HAMAP" id="MF_01373">
    <property type="entry name" value="LpqB_lipoprot"/>
    <property type="match status" value="1"/>
</dbReference>
<name>A0ABX6ILL5_9ACTN</name>
<evidence type="ECO:0000256" key="4">
    <source>
        <dbReference type="ARBA" id="ARBA00023139"/>
    </source>
</evidence>
<gene>
    <name evidence="6" type="primary">lpqB</name>
    <name evidence="8" type="ORF">GII31_16610</name>
</gene>
<keyword evidence="1 6" id="KW-1003">Cell membrane</keyword>
<evidence type="ECO:0000256" key="5">
    <source>
        <dbReference type="ARBA" id="ARBA00023288"/>
    </source>
</evidence>
<evidence type="ECO:0000256" key="1">
    <source>
        <dbReference type="ARBA" id="ARBA00022475"/>
    </source>
</evidence>
<sequence>MTARNRATIIGALLTVLAVVAGCGAIPDNSSPQPIRAFHRENPPNAVPVPQADMDSEALVRAFVKATANPRGNYRAARKFLTRTASAQWDSSGDMVVVDEVNVFIDERSATTVRLRLVGDNVGTLRPDGQLLPATGRVAATFDLRLVNDQWRIDGRLPSGTLIDKNQFESLYRSATLYFPNNERTALVPDPRWLYAGTDTDPGTLIRRLIAGPAADLRAAAGTAFPRTAALRGKVGAVADGGVQVPLTGIGEQSDADQQLMVAQIVWTLEGLEIAGPYQITDDGHPIREDHADGWQSTDVAGLDPNGTVTADAGLSVIRDGALLRVGATTTPVAGELGTGDDLRSASISPDGKRVAGVLARRPGAASSELVAAPYGGAPTTLVVADSIARPSFGHDAGTIWSVVDGRVQRWERGEDGADHMSAVDITAVNNVVRGAVTELQVAPDGVRVAMVVDGQLVFAVVSTNIEGRVMLSGPRIAAYNVGSRVTAIDWASPTTLVLARDAPESPVLQLSINGTQAVGLLSGNLSPPVRSVAADLSTVYVGDSRGVLSLGSTNGEPDQYWTEVESAMTPGATPVLP</sequence>
<protein>
    <recommendedName>
        <fullName evidence="6">Lipoprotein LpqB</fullName>
    </recommendedName>
</protein>
<accession>A0ABX6ILL5</accession>
<dbReference type="Proteomes" id="UP001059836">
    <property type="component" value="Chromosome"/>
</dbReference>
<dbReference type="PROSITE" id="PS51257">
    <property type="entry name" value="PROKAR_LIPOPROTEIN"/>
    <property type="match status" value="1"/>
</dbReference>
<dbReference type="EMBL" id="CP045809">
    <property type="protein sequence ID" value="QHN36246.1"/>
    <property type="molecule type" value="Genomic_DNA"/>
</dbReference>
<keyword evidence="3 6" id="KW-0472">Membrane</keyword>
<dbReference type="InterPro" id="IPR023959">
    <property type="entry name" value="LpqB"/>
</dbReference>
<evidence type="ECO:0000256" key="3">
    <source>
        <dbReference type="ARBA" id="ARBA00023136"/>
    </source>
</evidence>
<dbReference type="InterPro" id="IPR019606">
    <property type="entry name" value="GerMN"/>
</dbReference>
<evidence type="ECO:0000313" key="8">
    <source>
        <dbReference type="EMBL" id="QHN36246.1"/>
    </source>
</evidence>
<keyword evidence="2 6" id="KW-0732">Signal</keyword>
<dbReference type="RefSeq" id="WP_213244512.1">
    <property type="nucleotide sequence ID" value="NZ_CP045806.1"/>
</dbReference>
<evidence type="ECO:0000256" key="6">
    <source>
        <dbReference type="HAMAP-Rule" id="MF_01373"/>
    </source>
</evidence>
<keyword evidence="4 6" id="KW-0564">Palmitate</keyword>
<dbReference type="SMART" id="SM00909">
    <property type="entry name" value="Germane"/>
    <property type="match status" value="1"/>
</dbReference>
<evidence type="ECO:0000313" key="9">
    <source>
        <dbReference type="Proteomes" id="UP001059836"/>
    </source>
</evidence>
<evidence type="ECO:0000259" key="7">
    <source>
        <dbReference type="SMART" id="SM00909"/>
    </source>
</evidence>
<dbReference type="InterPro" id="IPR018910">
    <property type="entry name" value="LpqB_C"/>
</dbReference>
<comment type="similarity">
    <text evidence="6">Belongs to the LpqB lipoprotein family.</text>
</comment>
<dbReference type="InterPro" id="IPR059026">
    <property type="entry name" value="LpqB_N"/>
</dbReference>
<feature type="domain" description="GerMN" evidence="7">
    <location>
        <begin position="202"/>
        <end position="291"/>
    </location>
</feature>
<dbReference type="Pfam" id="PF25976">
    <property type="entry name" value="LpqB_N"/>
    <property type="match status" value="1"/>
</dbReference>